<name>H3SCI9_9BACL</name>
<dbReference type="PANTHER" id="PTHR43539">
    <property type="entry name" value="FLAVIN-BINDING MONOOXYGENASE-LIKE PROTEIN (AFU_ORTHOLOGUE AFUA_4G09220)"/>
    <property type="match status" value="1"/>
</dbReference>
<dbReference type="GO" id="GO:0050660">
    <property type="term" value="F:flavin adenine dinucleotide binding"/>
    <property type="evidence" value="ECO:0007669"/>
    <property type="project" value="TreeGrafter"/>
</dbReference>
<proteinExistence type="predicted"/>
<organism evidence="2 3">
    <name type="scientific">Paenibacillus dendritiformis C454</name>
    <dbReference type="NCBI Taxonomy" id="1131935"/>
    <lineage>
        <taxon>Bacteria</taxon>
        <taxon>Bacillati</taxon>
        <taxon>Bacillota</taxon>
        <taxon>Bacilli</taxon>
        <taxon>Bacillales</taxon>
        <taxon>Paenibacillaceae</taxon>
        <taxon>Paenibacillus</taxon>
    </lineage>
</organism>
<dbReference type="EMBL" id="AHKH01000010">
    <property type="protein sequence ID" value="EHQ63263.1"/>
    <property type="molecule type" value="Genomic_DNA"/>
</dbReference>
<evidence type="ECO:0000313" key="2">
    <source>
        <dbReference type="EMBL" id="EHQ63263.1"/>
    </source>
</evidence>
<dbReference type="SUPFAM" id="SSF51905">
    <property type="entry name" value="FAD/NAD(P)-binding domain"/>
    <property type="match status" value="2"/>
</dbReference>
<dbReference type="STRING" id="1131935.PDENDC454_06134"/>
<dbReference type="InterPro" id="IPR036188">
    <property type="entry name" value="FAD/NAD-bd_sf"/>
</dbReference>
<dbReference type="PRINTS" id="PR00469">
    <property type="entry name" value="PNDRDTASEII"/>
</dbReference>
<reference evidence="2 3" key="1">
    <citation type="journal article" date="2012" name="J. Bacteriol.">
        <title>Genome Sequence of the Pattern-Forming Social Bacterium Paenibacillus dendritiformis C454 Chiral Morphotype.</title>
        <authorList>
            <person name="Sirota-Madi A."/>
            <person name="Olender T."/>
            <person name="Helman Y."/>
            <person name="Brainis I."/>
            <person name="Finkelshtein A."/>
            <person name="Roth D."/>
            <person name="Hagai E."/>
            <person name="Leshkowitz D."/>
            <person name="Brodsky L."/>
            <person name="Galatenko V."/>
            <person name="Nikolaev V."/>
            <person name="Gutnick D.L."/>
            <person name="Lancet D."/>
            <person name="Ben-Jacob E."/>
        </authorList>
    </citation>
    <scope>NUCLEOTIDE SEQUENCE [LARGE SCALE GENOMIC DNA]</scope>
    <source>
        <strain evidence="2 3">C454</strain>
    </source>
</reference>
<dbReference type="OrthoDB" id="9778740at2"/>
<dbReference type="PATRIC" id="fig|1131935.3.peg.1232"/>
<dbReference type="PANTHER" id="PTHR43539:SF78">
    <property type="entry name" value="FLAVIN-CONTAINING MONOOXYGENASE"/>
    <property type="match status" value="1"/>
</dbReference>
<dbReference type="AlphaFoldDB" id="H3SCI9"/>
<dbReference type="GO" id="GO:0004497">
    <property type="term" value="F:monooxygenase activity"/>
    <property type="evidence" value="ECO:0007669"/>
    <property type="project" value="TreeGrafter"/>
</dbReference>
<sequence>MEAKHPQEYIDVLIIGAGQAGLALGAELIRRQPRLSLLLLERHSRLGDNWRERYDSLVLFTPRKYSELPGLPLPGDPEGFPGRDEIADYLERYAQHWKLPVRVDSAVEQVAAAADGVSGSPSFLVTLRGQEQPLRCRKLVLACGPFRNPYIPEWASTLSTGIVQLHSSQYQRPSQLPDGPALVVGGGNSGAQIAVELSQSRPTVLSARGPARHIPLRLLNRSTFEWMDRLTLLHAPADGQRAEWLRRKGNPIFGCELRDAIRSGRIRLFPEAVGSGEEGAAVLFQDHADFRPAAIVWATGFRPDYRWLLLPGALDARGQLIYQGHRTPVGGLYVIGMPWQQARSSALLCGAGRDARRLADELLRDY</sequence>
<accession>H3SCI9</accession>
<protein>
    <submittedName>
        <fullName evidence="2">Pyridine nucleotide-disulfide oxidoreductase, class II</fullName>
    </submittedName>
</protein>
<gene>
    <name evidence="2" type="ORF">PDENDC454_06134</name>
</gene>
<dbReference type="RefSeq" id="WP_006675740.1">
    <property type="nucleotide sequence ID" value="NZ_AHKH01000010.1"/>
</dbReference>
<dbReference type="InterPro" id="IPR050982">
    <property type="entry name" value="Auxin_biosynth/cation_transpt"/>
</dbReference>
<dbReference type="Proteomes" id="UP000003900">
    <property type="component" value="Unassembled WGS sequence"/>
</dbReference>
<keyword evidence="1" id="KW-0560">Oxidoreductase</keyword>
<evidence type="ECO:0000313" key="3">
    <source>
        <dbReference type="Proteomes" id="UP000003900"/>
    </source>
</evidence>
<comment type="caution">
    <text evidence="2">The sequence shown here is derived from an EMBL/GenBank/DDBJ whole genome shotgun (WGS) entry which is preliminary data.</text>
</comment>
<dbReference type="Pfam" id="PF13738">
    <property type="entry name" value="Pyr_redox_3"/>
    <property type="match status" value="1"/>
</dbReference>
<dbReference type="PRINTS" id="PR00368">
    <property type="entry name" value="FADPNR"/>
</dbReference>
<evidence type="ECO:0000256" key="1">
    <source>
        <dbReference type="ARBA" id="ARBA00023002"/>
    </source>
</evidence>
<keyword evidence="3" id="KW-1185">Reference proteome</keyword>
<dbReference type="Gene3D" id="3.50.50.60">
    <property type="entry name" value="FAD/NAD(P)-binding domain"/>
    <property type="match status" value="1"/>
</dbReference>